<keyword evidence="3 6" id="KW-0547">Nucleotide-binding</keyword>
<evidence type="ECO:0000256" key="3">
    <source>
        <dbReference type="ARBA" id="ARBA00022741"/>
    </source>
</evidence>
<dbReference type="SUPFAM" id="SSF51206">
    <property type="entry name" value="cAMP-binding domain-like"/>
    <property type="match status" value="1"/>
</dbReference>
<dbReference type="Gene3D" id="2.60.120.10">
    <property type="entry name" value="Jelly Rolls"/>
    <property type="match status" value="1"/>
</dbReference>
<evidence type="ECO:0000256" key="7">
    <source>
        <dbReference type="SAM" id="MobiDB-lite"/>
    </source>
</evidence>
<dbReference type="InterPro" id="IPR002374">
    <property type="entry name" value="cGMP_dep_kinase"/>
</dbReference>
<dbReference type="InterPro" id="IPR000961">
    <property type="entry name" value="AGC-kinase_C"/>
</dbReference>
<feature type="compositionally biased region" description="Pro residues" evidence="7">
    <location>
        <begin position="305"/>
        <end position="316"/>
    </location>
</feature>
<dbReference type="InterPro" id="IPR014710">
    <property type="entry name" value="RmlC-like_jellyroll"/>
</dbReference>
<dbReference type="EMBL" id="OA889904">
    <property type="protein sequence ID" value="CAD7284347.1"/>
    <property type="molecule type" value="Genomic_DNA"/>
</dbReference>
<evidence type="ECO:0000256" key="6">
    <source>
        <dbReference type="PROSITE-ProRule" id="PRU10141"/>
    </source>
</evidence>
<gene>
    <name evidence="10" type="ORF">NMOB1V02_LOCUS11954</name>
</gene>
<dbReference type="Gene3D" id="1.10.510.10">
    <property type="entry name" value="Transferase(Phosphotransferase) domain 1"/>
    <property type="match status" value="1"/>
</dbReference>
<evidence type="ECO:0000259" key="9">
    <source>
        <dbReference type="PROSITE" id="PS51285"/>
    </source>
</evidence>
<evidence type="ECO:0000259" key="8">
    <source>
        <dbReference type="PROSITE" id="PS50042"/>
    </source>
</evidence>
<keyword evidence="11" id="KW-1185">Reference proteome</keyword>
<evidence type="ECO:0000256" key="4">
    <source>
        <dbReference type="ARBA" id="ARBA00022777"/>
    </source>
</evidence>
<dbReference type="PRINTS" id="PR00104">
    <property type="entry name" value="CGMPKINASE"/>
</dbReference>
<organism evidence="10">
    <name type="scientific">Notodromas monacha</name>
    <dbReference type="NCBI Taxonomy" id="399045"/>
    <lineage>
        <taxon>Eukaryota</taxon>
        <taxon>Metazoa</taxon>
        <taxon>Ecdysozoa</taxon>
        <taxon>Arthropoda</taxon>
        <taxon>Crustacea</taxon>
        <taxon>Oligostraca</taxon>
        <taxon>Ostracoda</taxon>
        <taxon>Podocopa</taxon>
        <taxon>Podocopida</taxon>
        <taxon>Cypridocopina</taxon>
        <taxon>Cypridoidea</taxon>
        <taxon>Cyprididae</taxon>
        <taxon>Notodromas</taxon>
    </lineage>
</organism>
<dbReference type="PROSITE" id="PS00888">
    <property type="entry name" value="CNMP_BINDING_1"/>
    <property type="match status" value="1"/>
</dbReference>
<feature type="domain" description="Cyclic nucleotide-binding" evidence="8">
    <location>
        <begin position="2"/>
        <end position="123"/>
    </location>
</feature>
<dbReference type="OrthoDB" id="63267at2759"/>
<feature type="binding site" evidence="6">
    <location>
        <position position="169"/>
    </location>
    <ligand>
        <name>ATP</name>
        <dbReference type="ChEBI" id="CHEBI:30616"/>
    </ligand>
</feature>
<keyword evidence="1" id="KW-0723">Serine/threonine-protein kinase</keyword>
<evidence type="ECO:0000313" key="11">
    <source>
        <dbReference type="Proteomes" id="UP000678499"/>
    </source>
</evidence>
<evidence type="ECO:0000256" key="2">
    <source>
        <dbReference type="ARBA" id="ARBA00022679"/>
    </source>
</evidence>
<feature type="domain" description="AGC-kinase C-terminal" evidence="9">
    <location>
        <begin position="274"/>
        <end position="325"/>
    </location>
</feature>
<name>A0A7R9BZA7_9CRUS</name>
<dbReference type="PROSITE" id="PS50042">
    <property type="entry name" value="CNMP_BINDING_3"/>
    <property type="match status" value="1"/>
</dbReference>
<dbReference type="InterPro" id="IPR000595">
    <property type="entry name" value="cNMP-bd_dom"/>
</dbReference>
<evidence type="ECO:0000256" key="5">
    <source>
        <dbReference type="ARBA" id="ARBA00022840"/>
    </source>
</evidence>
<keyword evidence="5 6" id="KW-0067">ATP-binding</keyword>
<dbReference type="Proteomes" id="UP000678499">
    <property type="component" value="Unassembled WGS sequence"/>
</dbReference>
<keyword evidence="4" id="KW-0418">Kinase</keyword>
<dbReference type="SMART" id="SM00100">
    <property type="entry name" value="cNMP"/>
    <property type="match status" value="1"/>
</dbReference>
<dbReference type="SMART" id="SM00133">
    <property type="entry name" value="S_TK_X"/>
    <property type="match status" value="1"/>
</dbReference>
<dbReference type="GO" id="GO:0005524">
    <property type="term" value="F:ATP binding"/>
    <property type="evidence" value="ECO:0007669"/>
    <property type="project" value="UniProtKB-UniRule"/>
</dbReference>
<evidence type="ECO:0000313" key="10">
    <source>
        <dbReference type="EMBL" id="CAD7284347.1"/>
    </source>
</evidence>
<dbReference type="PANTHER" id="PTHR24353:SF111">
    <property type="match status" value="1"/>
</dbReference>
<dbReference type="InterPro" id="IPR017441">
    <property type="entry name" value="Protein_kinase_ATP_BS"/>
</dbReference>
<dbReference type="PROSITE" id="PS51285">
    <property type="entry name" value="AGC_KINASE_CTER"/>
    <property type="match status" value="1"/>
</dbReference>
<evidence type="ECO:0008006" key="12">
    <source>
        <dbReference type="Google" id="ProtNLM"/>
    </source>
</evidence>
<dbReference type="PANTHER" id="PTHR24353">
    <property type="entry name" value="CYCLIC NUCLEOTIDE-DEPENDENT PROTEIN KINASE"/>
    <property type="match status" value="1"/>
</dbReference>
<dbReference type="GO" id="GO:0004692">
    <property type="term" value="F:cGMP-dependent protein kinase activity"/>
    <property type="evidence" value="ECO:0007669"/>
    <property type="project" value="InterPro"/>
</dbReference>
<dbReference type="InterPro" id="IPR018490">
    <property type="entry name" value="cNMP-bd_dom_sf"/>
</dbReference>
<protein>
    <recommendedName>
        <fullName evidence="12">cGMP-dependent protein kinase</fullName>
    </recommendedName>
</protein>
<dbReference type="EMBL" id="CAJPEX010007867">
    <property type="protein sequence ID" value="CAG0924499.1"/>
    <property type="molecule type" value="Genomic_DNA"/>
</dbReference>
<proteinExistence type="predicted"/>
<sequence length="325" mass="36099">PSFKNLSEEALIKISDVLEECKYVQGEYIIRQGAVGDTFFIISQGTVQVTMRQPDGKEKIIRTLKQGEFFGEKALQGEDVRTANIIADKEGSTCLVLDRDTFNQLVSSLPDIRRQYVEESSKQRRIADQEFTSLKLSDLRILTTLGVGGFGRVELVQLAADSSKSFALKQMKKAQATIQLFGGSSVVVTLCQVCSNSARIPDPATRGTPPFTGSDTMRTYNIILKGIDAVEFPPRNITRQATALIKKLCRDNPGERLGYQRGGIKDIQKHKWFDGFNWEGLRALSLKPPMLPTIRSVTDSSNFDPYPPDTDGPPPDDLSGWDVDF</sequence>
<accession>A0A7R9BZA7</accession>
<dbReference type="SUPFAM" id="SSF56112">
    <property type="entry name" value="Protein kinase-like (PK-like)"/>
    <property type="match status" value="2"/>
</dbReference>
<dbReference type="AlphaFoldDB" id="A0A7R9BZA7"/>
<dbReference type="PROSITE" id="PS00889">
    <property type="entry name" value="CNMP_BINDING_2"/>
    <property type="match status" value="1"/>
</dbReference>
<dbReference type="Gene3D" id="3.30.200.20">
    <property type="entry name" value="Phosphorylase Kinase, domain 1"/>
    <property type="match status" value="2"/>
</dbReference>
<feature type="region of interest" description="Disordered" evidence="7">
    <location>
        <begin position="296"/>
        <end position="325"/>
    </location>
</feature>
<dbReference type="CDD" id="cd00038">
    <property type="entry name" value="CAP_ED"/>
    <property type="match status" value="1"/>
</dbReference>
<dbReference type="InterPro" id="IPR018488">
    <property type="entry name" value="cNMP-bd_CS"/>
</dbReference>
<reference evidence="10" key="1">
    <citation type="submission" date="2020-11" db="EMBL/GenBank/DDBJ databases">
        <authorList>
            <person name="Tran Van P."/>
        </authorList>
    </citation>
    <scope>NUCLEOTIDE SEQUENCE</scope>
</reference>
<evidence type="ECO:0000256" key="1">
    <source>
        <dbReference type="ARBA" id="ARBA00022527"/>
    </source>
</evidence>
<feature type="non-terminal residue" evidence="10">
    <location>
        <position position="1"/>
    </location>
</feature>
<dbReference type="PROSITE" id="PS00107">
    <property type="entry name" value="PROTEIN_KINASE_ATP"/>
    <property type="match status" value="1"/>
</dbReference>
<dbReference type="Pfam" id="PF00027">
    <property type="entry name" value="cNMP_binding"/>
    <property type="match status" value="1"/>
</dbReference>
<dbReference type="InterPro" id="IPR011009">
    <property type="entry name" value="Kinase-like_dom_sf"/>
</dbReference>
<keyword evidence="2" id="KW-0808">Transferase</keyword>